<feature type="transmembrane region" description="Helical" evidence="7">
    <location>
        <begin position="294"/>
        <end position="316"/>
    </location>
</feature>
<keyword evidence="3" id="KW-1003">Cell membrane</keyword>
<dbReference type="PROSITE" id="PS50850">
    <property type="entry name" value="MFS"/>
    <property type="match status" value="1"/>
</dbReference>
<protein>
    <submittedName>
        <fullName evidence="9">DHA2 family efflux MFS transporter permease subunit</fullName>
    </submittedName>
</protein>
<dbReference type="EMBL" id="JBCEWA010000004">
    <property type="protein sequence ID" value="MEL5988077.1"/>
    <property type="molecule type" value="Genomic_DNA"/>
</dbReference>
<dbReference type="PANTHER" id="PTHR23501">
    <property type="entry name" value="MAJOR FACILITATOR SUPERFAMILY"/>
    <property type="match status" value="1"/>
</dbReference>
<feature type="transmembrane region" description="Helical" evidence="7">
    <location>
        <begin position="261"/>
        <end position="282"/>
    </location>
</feature>
<gene>
    <name evidence="9" type="ORF">AAF454_06565</name>
</gene>
<dbReference type="NCBIfam" id="TIGR00711">
    <property type="entry name" value="efflux_EmrB"/>
    <property type="match status" value="1"/>
</dbReference>
<dbReference type="Gene3D" id="1.20.1720.10">
    <property type="entry name" value="Multidrug resistance protein D"/>
    <property type="match status" value="1"/>
</dbReference>
<comment type="caution">
    <text evidence="9">The sequence shown here is derived from an EMBL/GenBank/DDBJ whole genome shotgun (WGS) entry which is preliminary data.</text>
</comment>
<feature type="transmembrane region" description="Helical" evidence="7">
    <location>
        <begin position="394"/>
        <end position="411"/>
    </location>
</feature>
<proteinExistence type="predicted"/>
<evidence type="ECO:0000256" key="4">
    <source>
        <dbReference type="ARBA" id="ARBA00022692"/>
    </source>
</evidence>
<feature type="transmembrane region" description="Helical" evidence="7">
    <location>
        <begin position="94"/>
        <end position="119"/>
    </location>
</feature>
<evidence type="ECO:0000313" key="9">
    <source>
        <dbReference type="EMBL" id="MEL5988077.1"/>
    </source>
</evidence>
<evidence type="ECO:0000313" key="10">
    <source>
        <dbReference type="Proteomes" id="UP001398420"/>
    </source>
</evidence>
<dbReference type="PRINTS" id="PR01036">
    <property type="entry name" value="TCRTETB"/>
</dbReference>
<dbReference type="SUPFAM" id="SSF103473">
    <property type="entry name" value="MFS general substrate transporter"/>
    <property type="match status" value="1"/>
</dbReference>
<evidence type="ECO:0000256" key="3">
    <source>
        <dbReference type="ARBA" id="ARBA00022475"/>
    </source>
</evidence>
<dbReference type="Proteomes" id="UP001398420">
    <property type="component" value="Unassembled WGS sequence"/>
</dbReference>
<dbReference type="InterPro" id="IPR011701">
    <property type="entry name" value="MFS"/>
</dbReference>
<feature type="transmembrane region" description="Helical" evidence="7">
    <location>
        <begin position="156"/>
        <end position="177"/>
    </location>
</feature>
<feature type="transmembrane region" description="Helical" evidence="7">
    <location>
        <begin position="69"/>
        <end position="88"/>
    </location>
</feature>
<feature type="domain" description="Major facilitator superfamily (MFS) profile" evidence="8">
    <location>
        <begin position="4"/>
        <end position="477"/>
    </location>
</feature>
<dbReference type="InterPro" id="IPR036259">
    <property type="entry name" value="MFS_trans_sf"/>
</dbReference>
<keyword evidence="10" id="KW-1185">Reference proteome</keyword>
<dbReference type="Gene3D" id="1.20.1250.20">
    <property type="entry name" value="MFS general substrate transporter like domains"/>
    <property type="match status" value="1"/>
</dbReference>
<evidence type="ECO:0000256" key="2">
    <source>
        <dbReference type="ARBA" id="ARBA00022448"/>
    </source>
</evidence>
<feature type="transmembrane region" description="Helical" evidence="7">
    <location>
        <begin position="443"/>
        <end position="469"/>
    </location>
</feature>
<sequence length="479" mass="51411">MNKVFLAVLLATALAAIEGTIVATAIPSITADLSGVELISWIYSAYLLASAIATILFGKLADIFGRKKMIIIGIGIFVTGSLLAGVSQSMVQLIIFRAIQGIGAGSILPITLTIVGELFSTEKARAKGQGYISMIWGVAGVIGPLLGGYLVDQLSWHYIFLLNVPFGLSALFLIARYYDEKVHKKKHHIDYLGAVIFSITVVTFLLSIIKGSNTGIWGSNEQIAYYAISLIGLFLFIRVELRAKEPIIPLTLFKNRRLMTVNGLTFMMMSIVISVSVYIPIYGQSILGNSATQAGLLIAPLTVMWTVSSVLVGTLVGRFSNKVIIQAGTLLLVIGTTMLAFLTTDSSYVYVGISTAVLGAGMGLIAPLIILTVQAAAKPDEVGISIGLNSFTNTFSQSLGAAFFGVLFNIMTSQPLRDLDKGEIQLNGSFDHQLFTKAEMNDLLHIITSGVQVVYIGAAVFAVIAFLLATMLQKNKVRH</sequence>
<keyword evidence="4 7" id="KW-0812">Transmembrane</keyword>
<accession>A0ABU9LJ78</accession>
<feature type="transmembrane region" description="Helical" evidence="7">
    <location>
        <begin position="131"/>
        <end position="150"/>
    </location>
</feature>
<evidence type="ECO:0000256" key="1">
    <source>
        <dbReference type="ARBA" id="ARBA00004651"/>
    </source>
</evidence>
<keyword evidence="2" id="KW-0813">Transport</keyword>
<evidence type="ECO:0000259" key="8">
    <source>
        <dbReference type="PROSITE" id="PS50850"/>
    </source>
</evidence>
<reference evidence="9 10" key="1">
    <citation type="submission" date="2024-04" db="EMBL/GenBank/DDBJ databases">
        <authorList>
            <person name="Wu Y.S."/>
            <person name="Zhang L."/>
        </authorList>
    </citation>
    <scope>NUCLEOTIDE SEQUENCE [LARGE SCALE GENOMIC DNA]</scope>
    <source>
        <strain evidence="9 10">KG-01</strain>
    </source>
</reference>
<keyword evidence="6 7" id="KW-0472">Membrane</keyword>
<dbReference type="InterPro" id="IPR020846">
    <property type="entry name" value="MFS_dom"/>
</dbReference>
<feature type="transmembrane region" description="Helical" evidence="7">
    <location>
        <begin position="223"/>
        <end position="241"/>
    </location>
</feature>
<comment type="subcellular location">
    <subcellularLocation>
        <location evidence="1">Cell membrane</location>
        <topology evidence="1">Multi-pass membrane protein</topology>
    </subcellularLocation>
</comment>
<organism evidence="9 10">
    <name type="scientific">Kurthia gibsonii</name>
    <dbReference type="NCBI Taxonomy" id="33946"/>
    <lineage>
        <taxon>Bacteria</taxon>
        <taxon>Bacillati</taxon>
        <taxon>Bacillota</taxon>
        <taxon>Bacilli</taxon>
        <taxon>Bacillales</taxon>
        <taxon>Caryophanaceae</taxon>
        <taxon>Kurthia</taxon>
    </lineage>
</organism>
<keyword evidence="5 7" id="KW-1133">Transmembrane helix</keyword>
<dbReference type="InterPro" id="IPR004638">
    <property type="entry name" value="EmrB-like"/>
</dbReference>
<evidence type="ECO:0000256" key="5">
    <source>
        <dbReference type="ARBA" id="ARBA00022989"/>
    </source>
</evidence>
<feature type="transmembrane region" description="Helical" evidence="7">
    <location>
        <begin position="189"/>
        <end position="211"/>
    </location>
</feature>
<dbReference type="Pfam" id="PF07690">
    <property type="entry name" value="MFS_1"/>
    <property type="match status" value="1"/>
</dbReference>
<dbReference type="PANTHER" id="PTHR23501:SF191">
    <property type="entry name" value="VACUOLAR BASIC AMINO ACID TRANSPORTER 4"/>
    <property type="match status" value="1"/>
</dbReference>
<evidence type="ECO:0000256" key="7">
    <source>
        <dbReference type="SAM" id="Phobius"/>
    </source>
</evidence>
<feature type="transmembrane region" description="Helical" evidence="7">
    <location>
        <begin position="348"/>
        <end position="373"/>
    </location>
</feature>
<dbReference type="RefSeq" id="WP_121177410.1">
    <property type="nucleotide sequence ID" value="NZ_JBANCH010000002.1"/>
</dbReference>
<feature type="transmembrane region" description="Helical" evidence="7">
    <location>
        <begin position="323"/>
        <end position="342"/>
    </location>
</feature>
<evidence type="ECO:0000256" key="6">
    <source>
        <dbReference type="ARBA" id="ARBA00023136"/>
    </source>
</evidence>
<name>A0ABU9LJ78_9BACL</name>
<feature type="transmembrane region" description="Helical" evidence="7">
    <location>
        <begin position="39"/>
        <end position="57"/>
    </location>
</feature>